<name>A0A9Q3HSZ2_9BASI</name>
<keyword evidence="4" id="KW-0378">Hydrolase</keyword>
<gene>
    <name evidence="8" type="ORF">O181_054917</name>
</gene>
<dbReference type="PANTHER" id="PTHR37984">
    <property type="entry name" value="PROTEIN CBG26694"/>
    <property type="match status" value="1"/>
</dbReference>
<dbReference type="GO" id="GO:0004519">
    <property type="term" value="F:endonuclease activity"/>
    <property type="evidence" value="ECO:0007669"/>
    <property type="project" value="UniProtKB-KW"/>
</dbReference>
<evidence type="ECO:0000256" key="2">
    <source>
        <dbReference type="ARBA" id="ARBA00022695"/>
    </source>
</evidence>
<keyword evidence="2" id="KW-0548">Nucleotidyltransferase</keyword>
<dbReference type="OrthoDB" id="6776860at2759"/>
<keyword evidence="5" id="KW-0511">Multifunctional enzyme</keyword>
<evidence type="ECO:0000313" key="8">
    <source>
        <dbReference type="EMBL" id="MBW0515202.1"/>
    </source>
</evidence>
<evidence type="ECO:0000256" key="1">
    <source>
        <dbReference type="ARBA" id="ARBA00022679"/>
    </source>
</evidence>
<dbReference type="InterPro" id="IPR043128">
    <property type="entry name" value="Rev_trsase/Diguanyl_cyclase"/>
</dbReference>
<dbReference type="SUPFAM" id="SSF56672">
    <property type="entry name" value="DNA/RNA polymerases"/>
    <property type="match status" value="1"/>
</dbReference>
<evidence type="ECO:0008006" key="10">
    <source>
        <dbReference type="Google" id="ProtNLM"/>
    </source>
</evidence>
<reference evidence="8" key="1">
    <citation type="submission" date="2021-03" db="EMBL/GenBank/DDBJ databases">
        <title>Draft genome sequence of rust myrtle Austropuccinia psidii MF-1, a brazilian biotype.</title>
        <authorList>
            <person name="Quecine M.C."/>
            <person name="Pachon D.M.R."/>
            <person name="Bonatelli M.L."/>
            <person name="Correr F.H."/>
            <person name="Franceschini L.M."/>
            <person name="Leite T.F."/>
            <person name="Margarido G.R.A."/>
            <person name="Almeida C.A."/>
            <person name="Ferrarezi J.A."/>
            <person name="Labate C.A."/>
        </authorList>
    </citation>
    <scope>NUCLEOTIDE SEQUENCE</scope>
    <source>
        <strain evidence="8">MF-1</strain>
    </source>
</reference>
<keyword evidence="1" id="KW-0808">Transferase</keyword>
<dbReference type="Proteomes" id="UP000765509">
    <property type="component" value="Unassembled WGS sequence"/>
</dbReference>
<organism evidence="8 9">
    <name type="scientific">Austropuccinia psidii MF-1</name>
    <dbReference type="NCBI Taxonomy" id="1389203"/>
    <lineage>
        <taxon>Eukaryota</taxon>
        <taxon>Fungi</taxon>
        <taxon>Dikarya</taxon>
        <taxon>Basidiomycota</taxon>
        <taxon>Pucciniomycotina</taxon>
        <taxon>Pucciniomycetes</taxon>
        <taxon>Pucciniales</taxon>
        <taxon>Sphaerophragmiaceae</taxon>
        <taxon>Austropuccinia</taxon>
    </lineage>
</organism>
<dbReference type="Gene3D" id="2.40.70.10">
    <property type="entry name" value="Acid Proteases"/>
    <property type="match status" value="1"/>
</dbReference>
<dbReference type="InterPro" id="IPR021109">
    <property type="entry name" value="Peptidase_aspartic_dom_sf"/>
</dbReference>
<keyword evidence="3" id="KW-0540">Nuclease</keyword>
<dbReference type="InterPro" id="IPR041577">
    <property type="entry name" value="RT_RNaseH_2"/>
</dbReference>
<evidence type="ECO:0000259" key="7">
    <source>
        <dbReference type="Pfam" id="PF17919"/>
    </source>
</evidence>
<comment type="caution">
    <text evidence="8">The sequence shown here is derived from an EMBL/GenBank/DDBJ whole genome shotgun (WGS) entry which is preliminary data.</text>
</comment>
<keyword evidence="4" id="KW-0255">Endonuclease</keyword>
<dbReference type="InterPro" id="IPR043502">
    <property type="entry name" value="DNA/RNA_pol_sf"/>
</dbReference>
<dbReference type="EMBL" id="AVOT02024494">
    <property type="protein sequence ID" value="MBW0515202.1"/>
    <property type="molecule type" value="Genomic_DNA"/>
</dbReference>
<dbReference type="CDD" id="cd01647">
    <property type="entry name" value="RT_LTR"/>
    <property type="match status" value="1"/>
</dbReference>
<protein>
    <recommendedName>
        <fullName evidence="10">Reverse transcriptase domain-containing protein</fullName>
    </recommendedName>
</protein>
<evidence type="ECO:0000256" key="3">
    <source>
        <dbReference type="ARBA" id="ARBA00022722"/>
    </source>
</evidence>
<dbReference type="GO" id="GO:0016779">
    <property type="term" value="F:nucleotidyltransferase activity"/>
    <property type="evidence" value="ECO:0007669"/>
    <property type="project" value="UniProtKB-KW"/>
</dbReference>
<evidence type="ECO:0000259" key="6">
    <source>
        <dbReference type="Pfam" id="PF00078"/>
    </source>
</evidence>
<dbReference type="PANTHER" id="PTHR37984:SF5">
    <property type="entry name" value="PROTEIN NYNRIN-LIKE"/>
    <property type="match status" value="1"/>
</dbReference>
<dbReference type="Gene3D" id="3.30.70.270">
    <property type="match status" value="1"/>
</dbReference>
<dbReference type="Gene3D" id="3.10.10.10">
    <property type="entry name" value="HIV Type 1 Reverse Transcriptase, subunit A, domain 1"/>
    <property type="match status" value="1"/>
</dbReference>
<evidence type="ECO:0000313" key="9">
    <source>
        <dbReference type="Proteomes" id="UP000765509"/>
    </source>
</evidence>
<dbReference type="InterPro" id="IPR050951">
    <property type="entry name" value="Retrovirus_Pol_polyprotein"/>
</dbReference>
<evidence type="ECO:0000256" key="5">
    <source>
        <dbReference type="ARBA" id="ARBA00023268"/>
    </source>
</evidence>
<dbReference type="AlphaFoldDB" id="A0A9Q3HSZ2"/>
<dbReference type="InterPro" id="IPR000477">
    <property type="entry name" value="RT_dom"/>
</dbReference>
<accession>A0A9Q3HSZ2</accession>
<keyword evidence="9" id="KW-1185">Reference proteome</keyword>
<sequence length="542" mass="63277">MDLIHVQEAKMQKTKSARGKGYTAGSSCITSIVINNRESKIHLDSGNFCNCVGKDYLDKIDTNWQDNLIPIEGIKFRSSSQNMHPLGKFEAEMIFPHPTGSIKLKFELVVMNNCTSQHFILGNDYLNMYGIDINNHKDKYFTIGENKRQKFAFPPEDREITFIRQVKKFNKEKFVSDQLIEAQISPRSTPEMKEELIEILFQYREAFASYDEPLGAIKGHEVYIMLNVERPYPPLSRRPAYPARPRAGEPLESHINELMKLGVLRDVGHNEEVKFKTPVIITWHNDKSRMVGYFTAFNTYTVPDRYPIPRIHETLTQLSKAQFITSMDALKGFHQNVLTPHARKLLRIIAHCGIYEYMRMFFGNKIAPSHYQRMMNTILPHELSEGWLIIYIDDIILCSETLKLHLERLSLVIQKILQVNMKISLIKWFASYHRQHLKYFAIHSRSLYRICDQQTVFEMTRERIQAYEKIRYALTNAPLLLMPDWKLPFKLYIDACGERLGAALNKAQIVNDKPYEGPICFISRFLSQKKKDMEKAKWNFFA</sequence>
<dbReference type="Pfam" id="PF17919">
    <property type="entry name" value="RT_RNaseH_2"/>
    <property type="match status" value="1"/>
</dbReference>
<feature type="domain" description="Reverse transcriptase/retrotransposon-derived protein RNase H-like" evidence="7">
    <location>
        <begin position="460"/>
        <end position="537"/>
    </location>
</feature>
<feature type="domain" description="Reverse transcriptase" evidence="6">
    <location>
        <begin position="286"/>
        <end position="440"/>
    </location>
</feature>
<proteinExistence type="predicted"/>
<dbReference type="Pfam" id="PF00078">
    <property type="entry name" value="RVT_1"/>
    <property type="match status" value="1"/>
</dbReference>
<evidence type="ECO:0000256" key="4">
    <source>
        <dbReference type="ARBA" id="ARBA00022759"/>
    </source>
</evidence>